<dbReference type="InterPro" id="IPR005538">
    <property type="entry name" value="LrgA/CidA"/>
</dbReference>
<feature type="transmembrane region" description="Helical" evidence="6">
    <location>
        <begin position="5"/>
        <end position="23"/>
    </location>
</feature>
<dbReference type="EMBL" id="JAIWJX010000002">
    <property type="protein sequence ID" value="MCK6258107.1"/>
    <property type="molecule type" value="Genomic_DNA"/>
</dbReference>
<evidence type="ECO:0000256" key="2">
    <source>
        <dbReference type="ARBA" id="ARBA00022475"/>
    </source>
</evidence>
<keyword evidence="4 6" id="KW-1133">Transmembrane helix</keyword>
<feature type="transmembrane region" description="Helical" evidence="6">
    <location>
        <begin position="88"/>
        <end position="108"/>
    </location>
</feature>
<sequence>MKAFVIVFQIGVLYLFHMLGVWISESLHLFIPGSVVGMILLFIALCTGKFKSTWVSSGAQFMLAYLPLFFIPVTVGIMNYPALFSVKGLLLIAATAVSTFLVVAATGWSSERLMSKKESVSNVLD</sequence>
<protein>
    <submittedName>
        <fullName evidence="7">CidA/LrgA family protein</fullName>
    </submittedName>
</protein>
<comment type="caution">
    <text evidence="7">The sequence shown here is derived from an EMBL/GenBank/DDBJ whole genome shotgun (WGS) entry which is preliminary data.</text>
</comment>
<dbReference type="NCBIfam" id="NF002460">
    <property type="entry name" value="PRK01658.1"/>
    <property type="match status" value="1"/>
</dbReference>
<dbReference type="RefSeq" id="WP_248253456.1">
    <property type="nucleotide sequence ID" value="NZ_JAIWJX010000002.1"/>
</dbReference>
<dbReference type="GO" id="GO:0005886">
    <property type="term" value="C:plasma membrane"/>
    <property type="evidence" value="ECO:0007669"/>
    <property type="project" value="UniProtKB-SubCell"/>
</dbReference>
<keyword evidence="5 6" id="KW-0472">Membrane</keyword>
<evidence type="ECO:0000256" key="6">
    <source>
        <dbReference type="SAM" id="Phobius"/>
    </source>
</evidence>
<feature type="transmembrane region" description="Helical" evidence="6">
    <location>
        <begin position="62"/>
        <end position="82"/>
    </location>
</feature>
<reference evidence="7" key="1">
    <citation type="submission" date="2021-09" db="EMBL/GenBank/DDBJ databases">
        <title>Genome analysis of Fictibacillus sp. KIGAM418 isolated from marine sediment.</title>
        <authorList>
            <person name="Seo M.-J."/>
            <person name="Cho E.-S."/>
            <person name="Hwang C.Y."/>
        </authorList>
    </citation>
    <scope>NUCLEOTIDE SEQUENCE</scope>
    <source>
        <strain evidence="7">KIGAM418</strain>
    </source>
</reference>
<keyword evidence="3 6" id="KW-0812">Transmembrane</keyword>
<dbReference type="AlphaFoldDB" id="A0A9X1XC46"/>
<evidence type="ECO:0000256" key="3">
    <source>
        <dbReference type="ARBA" id="ARBA00022692"/>
    </source>
</evidence>
<accession>A0A9X1XC46</accession>
<evidence type="ECO:0000313" key="8">
    <source>
        <dbReference type="Proteomes" id="UP001139011"/>
    </source>
</evidence>
<keyword evidence="8" id="KW-1185">Reference proteome</keyword>
<organism evidence="7 8">
    <name type="scientific">Fictibacillus marinisediminis</name>
    <dbReference type="NCBI Taxonomy" id="2878389"/>
    <lineage>
        <taxon>Bacteria</taxon>
        <taxon>Bacillati</taxon>
        <taxon>Bacillota</taxon>
        <taxon>Bacilli</taxon>
        <taxon>Bacillales</taxon>
        <taxon>Fictibacillaceae</taxon>
        <taxon>Fictibacillus</taxon>
    </lineage>
</organism>
<name>A0A9X1XC46_9BACL</name>
<dbReference type="Pfam" id="PF03788">
    <property type="entry name" value="LrgA"/>
    <property type="match status" value="1"/>
</dbReference>
<feature type="transmembrane region" description="Helical" evidence="6">
    <location>
        <begin position="29"/>
        <end position="50"/>
    </location>
</feature>
<keyword evidence="2" id="KW-1003">Cell membrane</keyword>
<proteinExistence type="predicted"/>
<evidence type="ECO:0000313" key="7">
    <source>
        <dbReference type="EMBL" id="MCK6258107.1"/>
    </source>
</evidence>
<gene>
    <name evidence="7" type="ORF">LCY76_16140</name>
</gene>
<evidence type="ECO:0000256" key="5">
    <source>
        <dbReference type="ARBA" id="ARBA00023136"/>
    </source>
</evidence>
<evidence type="ECO:0000256" key="1">
    <source>
        <dbReference type="ARBA" id="ARBA00004651"/>
    </source>
</evidence>
<dbReference type="PANTHER" id="PTHR33931">
    <property type="entry name" value="HOLIN-LIKE PROTEIN CIDA-RELATED"/>
    <property type="match status" value="1"/>
</dbReference>
<dbReference type="Proteomes" id="UP001139011">
    <property type="component" value="Unassembled WGS sequence"/>
</dbReference>
<dbReference type="PANTHER" id="PTHR33931:SF2">
    <property type="entry name" value="HOLIN-LIKE PROTEIN CIDA"/>
    <property type="match status" value="1"/>
</dbReference>
<evidence type="ECO:0000256" key="4">
    <source>
        <dbReference type="ARBA" id="ARBA00022989"/>
    </source>
</evidence>
<comment type="subcellular location">
    <subcellularLocation>
        <location evidence="1">Cell membrane</location>
        <topology evidence="1">Multi-pass membrane protein</topology>
    </subcellularLocation>
</comment>